<dbReference type="Proteomes" id="UP000198790">
    <property type="component" value="Unassembled WGS sequence"/>
</dbReference>
<gene>
    <name evidence="1" type="ORF">SAMN04489723_102379</name>
</gene>
<evidence type="ECO:0000313" key="1">
    <source>
        <dbReference type="EMBL" id="SFA93314.1"/>
    </source>
</evidence>
<dbReference type="GO" id="GO:0016702">
    <property type="term" value="F:oxidoreductase activity, acting on single donors with incorporation of molecular oxygen, incorporation of two atoms of oxygen"/>
    <property type="evidence" value="ECO:0007669"/>
    <property type="project" value="InterPro"/>
</dbReference>
<reference evidence="1 2" key="1">
    <citation type="submission" date="2016-10" db="EMBL/GenBank/DDBJ databases">
        <authorList>
            <person name="de Groot N.N."/>
        </authorList>
    </citation>
    <scope>NUCLEOTIDE SEQUENCE [LARGE SCALE GENOMIC DNA]</scope>
    <source>
        <strain evidence="1 2">DSM 23399</strain>
    </source>
</reference>
<name>A0A1I0WXL0_9BACT</name>
<proteinExistence type="predicted"/>
<dbReference type="SUPFAM" id="SSF49482">
    <property type="entry name" value="Aromatic compound dioxygenase"/>
    <property type="match status" value="1"/>
</dbReference>
<dbReference type="EMBL" id="FOKK01000002">
    <property type="protein sequence ID" value="SFA93314.1"/>
    <property type="molecule type" value="Genomic_DNA"/>
</dbReference>
<dbReference type="AlphaFoldDB" id="A0A1I0WXL0"/>
<dbReference type="GO" id="GO:0005506">
    <property type="term" value="F:iron ion binding"/>
    <property type="evidence" value="ECO:0007669"/>
    <property type="project" value="InterPro"/>
</dbReference>
<sequence>MITADGYQALVTQLYFSGDVNIQKDVWASADVAKNRILEVIKGSNGVNTVTFNVGLAKKLSMENASLDKLTGTYEPDDGKGDQIELFQSGGKLWKKNEVFGDTYEYLGDNIFEYLGFHDGSYLRIQFVPETAHVKMIQHRFQPGSEIQTKTFVKKP</sequence>
<dbReference type="STRING" id="237018.SAMN04489723_102379"/>
<dbReference type="InterPro" id="IPR015889">
    <property type="entry name" value="Intradiol_dOase_core"/>
</dbReference>
<dbReference type="OrthoDB" id="933561at2"/>
<evidence type="ECO:0000313" key="2">
    <source>
        <dbReference type="Proteomes" id="UP000198790"/>
    </source>
</evidence>
<organism evidence="1 2">
    <name type="scientific">Algoriphagus aquimarinus</name>
    <dbReference type="NCBI Taxonomy" id="237018"/>
    <lineage>
        <taxon>Bacteria</taxon>
        <taxon>Pseudomonadati</taxon>
        <taxon>Bacteroidota</taxon>
        <taxon>Cytophagia</taxon>
        <taxon>Cytophagales</taxon>
        <taxon>Cyclobacteriaceae</taxon>
        <taxon>Algoriphagus</taxon>
    </lineage>
</organism>
<keyword evidence="2" id="KW-1185">Reference proteome</keyword>
<dbReference type="Gene3D" id="2.60.130.10">
    <property type="entry name" value="Aromatic compound dioxygenase"/>
    <property type="match status" value="1"/>
</dbReference>
<protein>
    <submittedName>
        <fullName evidence="1">Uncharacterized protein</fullName>
    </submittedName>
</protein>
<accession>A0A1I0WXL0</accession>